<dbReference type="Gene3D" id="2.150.10.10">
    <property type="entry name" value="Serralysin-like metalloprotease, C-terminal"/>
    <property type="match status" value="3"/>
</dbReference>
<keyword evidence="6" id="KW-0479">Metal-binding</keyword>
<keyword evidence="4" id="KW-0964">Secreted</keyword>
<dbReference type="PANTHER" id="PTHR38340">
    <property type="entry name" value="S-LAYER PROTEIN"/>
    <property type="match status" value="1"/>
</dbReference>
<keyword evidence="12" id="KW-1185">Reference proteome</keyword>
<evidence type="ECO:0000256" key="1">
    <source>
        <dbReference type="ARBA" id="ARBA00001913"/>
    </source>
</evidence>
<reference evidence="11 12" key="1">
    <citation type="journal article" date="2021" name="Arch. Microbiol.">
        <title>Thalassobius aquimarinus sp. nov., isolated from the Sea of Japan seashore.</title>
        <authorList>
            <person name="Kurilenko V.V."/>
            <person name="Romanenko L.A."/>
            <person name="Chernysheva N.Y."/>
            <person name="Velansky P.V."/>
            <person name="Tekutyeva L.A."/>
            <person name="Isaeva M.P."/>
            <person name="Mikhailov V.V."/>
        </authorList>
    </citation>
    <scope>NUCLEOTIDE SEQUENCE [LARGE SCALE GENOMIC DNA]</scope>
    <source>
        <strain evidence="11 12">KMM 8518</strain>
    </source>
</reference>
<feature type="domain" description="Peptidase metallopeptidase" evidence="10">
    <location>
        <begin position="169"/>
        <end position="311"/>
    </location>
</feature>
<evidence type="ECO:0000256" key="8">
    <source>
        <dbReference type="ARBA" id="ARBA00022801"/>
    </source>
</evidence>
<evidence type="ECO:0000256" key="6">
    <source>
        <dbReference type="ARBA" id="ARBA00022723"/>
    </source>
</evidence>
<dbReference type="InterPro" id="IPR001818">
    <property type="entry name" value="Pept_M10_metallopeptidase"/>
</dbReference>
<dbReference type="InterPro" id="IPR001343">
    <property type="entry name" value="Hemolysn_Ca-bd"/>
</dbReference>
<dbReference type="SMART" id="SM00235">
    <property type="entry name" value="ZnMc"/>
    <property type="match status" value="1"/>
</dbReference>
<dbReference type="PANTHER" id="PTHR38340:SF1">
    <property type="entry name" value="S-LAYER PROTEIN"/>
    <property type="match status" value="1"/>
</dbReference>
<comment type="subcellular location">
    <subcellularLocation>
        <location evidence="2">Secreted</location>
    </subcellularLocation>
</comment>
<dbReference type="Pfam" id="PF04151">
    <property type="entry name" value="PPC"/>
    <property type="match status" value="1"/>
</dbReference>
<evidence type="ECO:0000256" key="5">
    <source>
        <dbReference type="ARBA" id="ARBA00022670"/>
    </source>
</evidence>
<dbReference type="EMBL" id="JADMKU010000002">
    <property type="protein sequence ID" value="MBR9650099.1"/>
    <property type="molecule type" value="Genomic_DNA"/>
</dbReference>
<comment type="similarity">
    <text evidence="3">Belongs to the peptidase M10B family.</text>
</comment>
<dbReference type="InterPro" id="IPR013858">
    <property type="entry name" value="Peptidase_M10B_C"/>
</dbReference>
<comment type="caution">
    <text evidence="11">The sequence shown here is derived from an EMBL/GenBank/DDBJ whole genome shotgun (WGS) entry which is preliminary data.</text>
</comment>
<dbReference type="Gene3D" id="2.60.120.380">
    <property type="match status" value="1"/>
</dbReference>
<evidence type="ECO:0000256" key="2">
    <source>
        <dbReference type="ARBA" id="ARBA00004613"/>
    </source>
</evidence>
<dbReference type="Proteomes" id="UP001195941">
    <property type="component" value="Unassembled WGS sequence"/>
</dbReference>
<dbReference type="InterPro" id="IPR018511">
    <property type="entry name" value="Hemolysin-typ_Ca-bd_CS"/>
</dbReference>
<evidence type="ECO:0000313" key="12">
    <source>
        <dbReference type="Proteomes" id="UP001195941"/>
    </source>
</evidence>
<dbReference type="Pfam" id="PF08548">
    <property type="entry name" value="Peptidase_M10_C"/>
    <property type="match status" value="1"/>
</dbReference>
<sequence>MMSQVFDPFRHAGETRTAFAAIGEATDASGGSATGYSLETGDRFNGTIGFSDDRDWVAVTLEAGVTYEVSLRGEASGVGTLADPYLRLYDASGALKGENDDGGTGLDSRLVFTAEQTGTYYLVAGAWVANDGTSAVGSYQMEITTYAATAADSLDSMAEFLTQGYWGFDAPVHFDTSVSNVISVDITGLTAEGQQLARWAFEAWELVADLDFREVTSGADITFDDEQAGAFANFRYIGTEITDAEVNIGRDWLTDYGTSIDSYSLSTYIHEIGHALGLGHQGNYNDTAVYSRDAIYSSDSYQLTVMSYFSQTENSTVDASYALQLTAMMVDIIAIQDLYGASSLTAGNTVWGGASSNVGGFLQTYFEGLDGGSFAPSFYDNGPLTLTIFDQGGVDLLDLSFSTTGDRIDLRGAQFSDVMGLTGNIGIARGTVIENLSAGSGNNHITGNDVNNEIDAGAGADTVHGQGGNDRLFGGVGNDVVYGGDQFDTIHGGDGNDTIAGGNGRDRIFLNQGNDLYNDNSQGGILGRDTVFGGYGDDTIRGGNGDDIFRGEWGDDLIFGGAQFDTIHGGDGNDTVNGGYGRDLIYLNQGNDLYLDNGQGGELGRDTVFGGYGADTVQGGNGDDVFHGQWGNDVIHARLGNDSVYGGDNFDFIDAGDGNDLVYGGKGRDTILLGNGDDVYVDTAQTGNLGIDTITGGAGADRFVYHSVMSADVIEDFETGLDTLQLTEELWSGGLSAAQVLNTYATVTVDGVLFDFGSGQSILLAGLSSVTSLEGDILLV</sequence>
<dbReference type="InterPro" id="IPR006026">
    <property type="entry name" value="Peptidase_Metallo"/>
</dbReference>
<evidence type="ECO:0000259" key="10">
    <source>
        <dbReference type="SMART" id="SM00235"/>
    </source>
</evidence>
<organism evidence="11 12">
    <name type="scientific">Thalassovita aquimarina</name>
    <dbReference type="NCBI Taxonomy" id="2785917"/>
    <lineage>
        <taxon>Bacteria</taxon>
        <taxon>Pseudomonadati</taxon>
        <taxon>Pseudomonadota</taxon>
        <taxon>Alphaproteobacteria</taxon>
        <taxon>Rhodobacterales</taxon>
        <taxon>Roseobacteraceae</taxon>
        <taxon>Thalassovita</taxon>
    </lineage>
</organism>
<dbReference type="SUPFAM" id="SSF51120">
    <property type="entry name" value="beta-Roll"/>
    <property type="match status" value="3"/>
</dbReference>
<dbReference type="Pfam" id="PF00413">
    <property type="entry name" value="Peptidase_M10"/>
    <property type="match status" value="1"/>
</dbReference>
<dbReference type="InterPro" id="IPR011049">
    <property type="entry name" value="Serralysin-like_metalloprot_C"/>
</dbReference>
<dbReference type="InterPro" id="IPR034033">
    <property type="entry name" value="Serralysin-like"/>
</dbReference>
<dbReference type="InterPro" id="IPR050557">
    <property type="entry name" value="RTX_toxin/Mannuronan_C5-epim"/>
</dbReference>
<dbReference type="PRINTS" id="PR00313">
    <property type="entry name" value="CABNDNGRPT"/>
</dbReference>
<dbReference type="PROSITE" id="PS00330">
    <property type="entry name" value="HEMOLYSIN_CALCIUM"/>
    <property type="match status" value="1"/>
</dbReference>
<dbReference type="InterPro" id="IPR007280">
    <property type="entry name" value="Peptidase_C_arc/bac"/>
</dbReference>
<accession>A0ABS5HMF5</accession>
<keyword evidence="7" id="KW-0677">Repeat</keyword>
<keyword evidence="8" id="KW-0378">Hydrolase</keyword>
<protein>
    <submittedName>
        <fullName evidence="11">M10 family metallopeptidase C-terminal domain-containing protein</fullName>
    </submittedName>
</protein>
<proteinExistence type="inferred from homology"/>
<evidence type="ECO:0000256" key="3">
    <source>
        <dbReference type="ARBA" id="ARBA00009490"/>
    </source>
</evidence>
<evidence type="ECO:0000256" key="7">
    <source>
        <dbReference type="ARBA" id="ARBA00022737"/>
    </source>
</evidence>
<dbReference type="SUPFAM" id="SSF55486">
    <property type="entry name" value="Metalloproteases ('zincins'), catalytic domain"/>
    <property type="match status" value="1"/>
</dbReference>
<dbReference type="Pfam" id="PF00353">
    <property type="entry name" value="HemolysinCabind"/>
    <property type="match status" value="7"/>
</dbReference>
<evidence type="ECO:0000256" key="9">
    <source>
        <dbReference type="ARBA" id="ARBA00022833"/>
    </source>
</evidence>
<dbReference type="CDD" id="cd04277">
    <property type="entry name" value="ZnMc_serralysin_like"/>
    <property type="match status" value="1"/>
</dbReference>
<dbReference type="InterPro" id="IPR024079">
    <property type="entry name" value="MetalloPept_cat_dom_sf"/>
</dbReference>
<name>A0ABS5HMF5_9RHOB</name>
<keyword evidence="5" id="KW-0645">Protease</keyword>
<keyword evidence="9" id="KW-0862">Zinc</keyword>
<dbReference type="Gene3D" id="3.40.390.10">
    <property type="entry name" value="Collagenase (Catalytic Domain)"/>
    <property type="match status" value="1"/>
</dbReference>
<gene>
    <name evidence="11" type="ORF">IT775_03045</name>
</gene>
<evidence type="ECO:0000256" key="4">
    <source>
        <dbReference type="ARBA" id="ARBA00022525"/>
    </source>
</evidence>
<comment type="cofactor">
    <cofactor evidence="1">
        <name>Ca(2+)</name>
        <dbReference type="ChEBI" id="CHEBI:29108"/>
    </cofactor>
</comment>
<evidence type="ECO:0000313" key="11">
    <source>
        <dbReference type="EMBL" id="MBR9650099.1"/>
    </source>
</evidence>